<dbReference type="EMBL" id="JARBHB010000006">
    <property type="protein sequence ID" value="KAJ8880702.1"/>
    <property type="molecule type" value="Genomic_DNA"/>
</dbReference>
<proteinExistence type="predicted"/>
<reference evidence="1 2" key="1">
    <citation type="submission" date="2023-02" db="EMBL/GenBank/DDBJ databases">
        <title>LHISI_Scaffold_Assembly.</title>
        <authorList>
            <person name="Stuart O.P."/>
            <person name="Cleave R."/>
            <person name="Magrath M.J.L."/>
            <person name="Mikheyev A.S."/>
        </authorList>
    </citation>
    <scope>NUCLEOTIDE SEQUENCE [LARGE SCALE GENOMIC DNA]</scope>
    <source>
        <strain evidence="1">Daus_M_001</strain>
        <tissue evidence="1">Leg muscle</tissue>
    </source>
</reference>
<keyword evidence="2" id="KW-1185">Reference proteome</keyword>
<dbReference type="Proteomes" id="UP001159363">
    <property type="component" value="Chromosome 5"/>
</dbReference>
<gene>
    <name evidence="1" type="ORF">PR048_017172</name>
</gene>
<evidence type="ECO:0000313" key="2">
    <source>
        <dbReference type="Proteomes" id="UP001159363"/>
    </source>
</evidence>
<organism evidence="1 2">
    <name type="scientific">Dryococelus australis</name>
    <dbReference type="NCBI Taxonomy" id="614101"/>
    <lineage>
        <taxon>Eukaryota</taxon>
        <taxon>Metazoa</taxon>
        <taxon>Ecdysozoa</taxon>
        <taxon>Arthropoda</taxon>
        <taxon>Hexapoda</taxon>
        <taxon>Insecta</taxon>
        <taxon>Pterygota</taxon>
        <taxon>Neoptera</taxon>
        <taxon>Polyneoptera</taxon>
        <taxon>Phasmatodea</taxon>
        <taxon>Verophasmatodea</taxon>
        <taxon>Anareolatae</taxon>
        <taxon>Phasmatidae</taxon>
        <taxon>Eurycanthinae</taxon>
        <taxon>Dryococelus</taxon>
    </lineage>
</organism>
<protein>
    <submittedName>
        <fullName evidence="1">Uncharacterized protein</fullName>
    </submittedName>
</protein>
<sequence length="350" mass="39601">MSQMLSNNCLFWECSKEVRRSPVLSVYYGTLSKGFIIIVAKHDAWVNIAKQFGCWASEVKKKMDSMLASFRCEKAKGKKIIGIGRVIAVPGCKSMGFRNTRNIALEIPNTFSEVFGEEPTMQKETRMTHNVFARDTMKHKSTKELKYLQPQTAGDPRVTEALDVLTSAIANRQREPNYCDVYGQYVTSRLVEYTEDYNTVASPTFPSVLFSYLHKLCTCCHRQIHVTDVLVLFAGIVGTIRAPANGRNARHPQDSCPTCETPHLPVPKTRKACPKVYRAGTFQVDRVFEDAFVGRIFSGVFSFPWRCIPALIHIFLNLPNSCKTIDALFDIWRYNEICLGLKGFGVRKEA</sequence>
<name>A0ABQ9H8U5_9NEOP</name>
<accession>A0ABQ9H8U5</accession>
<comment type="caution">
    <text evidence="1">The sequence shown here is derived from an EMBL/GenBank/DDBJ whole genome shotgun (WGS) entry which is preliminary data.</text>
</comment>
<evidence type="ECO:0000313" key="1">
    <source>
        <dbReference type="EMBL" id="KAJ8880702.1"/>
    </source>
</evidence>